<dbReference type="Pfam" id="PF03992">
    <property type="entry name" value="ABM"/>
    <property type="match status" value="1"/>
</dbReference>
<reference evidence="5 6" key="1">
    <citation type="journal article" date="2016" name="Front. Microbiol.">
        <title>Comprehensive Phylogenetic Analysis of Bovine Non-aureus Staphylococci Species Based on Whole-Genome Sequencing.</title>
        <authorList>
            <person name="Naushad S."/>
            <person name="Barkema H.W."/>
            <person name="Luby C."/>
            <person name="Condas L.A."/>
            <person name="Nobrega D.B."/>
            <person name="Carson D.A."/>
            <person name="De Buck J."/>
        </authorList>
    </citation>
    <scope>NUCLEOTIDE SEQUENCE [LARGE SCALE GENOMIC DNA]</scope>
    <source>
        <strain evidence="5 6">SNUC 4781</strain>
    </source>
</reference>
<accession>A0A3A0W5A4</accession>
<dbReference type="Proteomes" id="UP000265541">
    <property type="component" value="Unassembled WGS sequence"/>
</dbReference>
<dbReference type="SUPFAM" id="SSF54909">
    <property type="entry name" value="Dimeric alpha+beta barrel"/>
    <property type="match status" value="1"/>
</dbReference>
<proteinExistence type="inferred from homology"/>
<comment type="caution">
    <text evidence="5">The sequence shown here is derived from an EMBL/GenBank/DDBJ whole genome shotgun (WGS) entry which is preliminary data.</text>
</comment>
<evidence type="ECO:0000313" key="5">
    <source>
        <dbReference type="EMBL" id="RIP37007.1"/>
    </source>
</evidence>
<name>A0A3A0W5A4_STAGA</name>
<keyword evidence="5" id="KW-0503">Monooxygenase</keyword>
<dbReference type="GO" id="GO:0004497">
    <property type="term" value="F:monooxygenase activity"/>
    <property type="evidence" value="ECO:0007669"/>
    <property type="project" value="UniProtKB-KW"/>
</dbReference>
<evidence type="ECO:0000259" key="4">
    <source>
        <dbReference type="PROSITE" id="PS51725"/>
    </source>
</evidence>
<dbReference type="InterPro" id="IPR007138">
    <property type="entry name" value="ABM_dom"/>
</dbReference>
<dbReference type="RefSeq" id="WP_119483822.1">
    <property type="nucleotide sequence ID" value="NZ_QYJN01000001.1"/>
</dbReference>
<dbReference type="EMBL" id="QYJN01000001">
    <property type="protein sequence ID" value="RIP37007.1"/>
    <property type="molecule type" value="Genomic_DNA"/>
</dbReference>
<comment type="similarity">
    <text evidence="1">Belongs to the TRAP family.</text>
</comment>
<organism evidence="5 6">
    <name type="scientific">Staphylococcus gallinarum</name>
    <dbReference type="NCBI Taxonomy" id="1293"/>
    <lineage>
        <taxon>Bacteria</taxon>
        <taxon>Bacillati</taxon>
        <taxon>Bacillota</taxon>
        <taxon>Bacilli</taxon>
        <taxon>Bacillales</taxon>
        <taxon>Staphylococcaceae</taxon>
        <taxon>Staphylococcus</taxon>
    </lineage>
</organism>
<dbReference type="PROSITE" id="PS51725">
    <property type="entry name" value="ABM"/>
    <property type="match status" value="1"/>
</dbReference>
<dbReference type="InterPro" id="IPR011008">
    <property type="entry name" value="Dimeric_a/b-barrel"/>
</dbReference>
<dbReference type="AlphaFoldDB" id="A0A3A0W5A4"/>
<sequence>MILEAAILNVKEDKRDDFEETFREASKIIATIPGYIQHTLNKCIEQEGKYLLLVEWQSLEDHTIGFRGSKAYEEWKLLLHHYYEPFPNVEHFEKVDLSEK</sequence>
<protein>
    <recommendedName>
        <fullName evidence="2">Signal transduction protein TRAP</fullName>
    </recommendedName>
    <alternativeName>
        <fullName evidence="3">Target of RNAIII-activating protein</fullName>
    </alternativeName>
</protein>
<dbReference type="Gene3D" id="3.30.70.100">
    <property type="match status" value="1"/>
</dbReference>
<dbReference type="OrthoDB" id="9798157at2"/>
<keyword evidence="5" id="KW-0560">Oxidoreductase</keyword>
<evidence type="ECO:0000313" key="6">
    <source>
        <dbReference type="Proteomes" id="UP000265541"/>
    </source>
</evidence>
<evidence type="ECO:0000256" key="2">
    <source>
        <dbReference type="ARBA" id="ARBA00018486"/>
    </source>
</evidence>
<evidence type="ECO:0000256" key="1">
    <source>
        <dbReference type="ARBA" id="ARBA00009267"/>
    </source>
</evidence>
<gene>
    <name evidence="5" type="ORF">BUZ14_00235</name>
</gene>
<feature type="domain" description="ABM" evidence="4">
    <location>
        <begin position="2"/>
        <end position="92"/>
    </location>
</feature>
<evidence type="ECO:0000256" key="3">
    <source>
        <dbReference type="ARBA" id="ARBA00032861"/>
    </source>
</evidence>